<keyword evidence="1" id="KW-0812">Transmembrane</keyword>
<feature type="transmembrane region" description="Helical" evidence="1">
    <location>
        <begin position="79"/>
        <end position="101"/>
    </location>
</feature>
<dbReference type="PANTHER" id="PTHR35797">
    <property type="entry name" value="PROTEASE-RELATED"/>
    <property type="match status" value="1"/>
</dbReference>
<reference evidence="4" key="1">
    <citation type="journal article" date="2019" name="Int. J. Syst. Evol. Microbiol.">
        <title>The Global Catalogue of Microorganisms (GCM) 10K type strain sequencing project: providing services to taxonomists for standard genome sequencing and annotation.</title>
        <authorList>
            <consortium name="The Broad Institute Genomics Platform"/>
            <consortium name="The Broad Institute Genome Sequencing Center for Infectious Disease"/>
            <person name="Wu L."/>
            <person name="Ma J."/>
        </authorList>
    </citation>
    <scope>NUCLEOTIDE SEQUENCE [LARGE SCALE GENOMIC DNA]</scope>
    <source>
        <strain evidence="4">JCM 15614</strain>
    </source>
</reference>
<comment type="caution">
    <text evidence="3">The sequence shown here is derived from an EMBL/GenBank/DDBJ whole genome shotgun (WGS) entry which is preliminary data.</text>
</comment>
<accession>A0ABP6P034</accession>
<evidence type="ECO:0000313" key="4">
    <source>
        <dbReference type="Proteomes" id="UP001499924"/>
    </source>
</evidence>
<feature type="transmembrane region" description="Helical" evidence="1">
    <location>
        <begin position="217"/>
        <end position="237"/>
    </location>
</feature>
<name>A0ABP6P034_9ACTN</name>
<dbReference type="Pfam" id="PF02517">
    <property type="entry name" value="Rce1-like"/>
    <property type="match status" value="1"/>
</dbReference>
<feature type="transmembrane region" description="Helical" evidence="1">
    <location>
        <begin position="193"/>
        <end position="211"/>
    </location>
</feature>
<dbReference type="InterPro" id="IPR003675">
    <property type="entry name" value="Rce1/LyrA-like_dom"/>
</dbReference>
<evidence type="ECO:0000259" key="2">
    <source>
        <dbReference type="Pfam" id="PF02517"/>
    </source>
</evidence>
<dbReference type="InterPro" id="IPR042150">
    <property type="entry name" value="MmRce1-like"/>
</dbReference>
<dbReference type="Proteomes" id="UP001499924">
    <property type="component" value="Unassembled WGS sequence"/>
</dbReference>
<sequence length="252" mass="27144">MARWAGRRPLLAFVVLAYAISWTLWLPGVLGVGGAPGYALLVAGAFGPALAAALVIRWTGGSVRGWFRSLWRVRVPLRFYAYAIGLPVLLFGSLNLVLAALGESVHLDRAGDAALSFLGTFVVVGLIGGGQEEPGWRGFALDRFQERHSPLAATALLGVVWGLWHLPLYGIGFVGPMLFVVFYTWLWNRTGSILLCVLLHAAFTPSLEHLLLVDDNLTVDLVILGGLLAAAAVLVLLTRGRLGYDHRPAGLR</sequence>
<proteinExistence type="predicted"/>
<keyword evidence="4" id="KW-1185">Reference proteome</keyword>
<gene>
    <name evidence="3" type="ORF">GCM10010531_12280</name>
</gene>
<keyword evidence="1" id="KW-0472">Membrane</keyword>
<dbReference type="PANTHER" id="PTHR35797:SF1">
    <property type="entry name" value="PROTEASE"/>
    <property type="match status" value="1"/>
</dbReference>
<feature type="transmembrane region" description="Helical" evidence="1">
    <location>
        <begin position="113"/>
        <end position="129"/>
    </location>
</feature>
<feature type="transmembrane region" description="Helical" evidence="1">
    <location>
        <begin position="12"/>
        <end position="32"/>
    </location>
</feature>
<feature type="domain" description="CAAX prenyl protease 2/Lysostaphin resistance protein A-like" evidence="2">
    <location>
        <begin position="117"/>
        <end position="203"/>
    </location>
</feature>
<evidence type="ECO:0000256" key="1">
    <source>
        <dbReference type="SAM" id="Phobius"/>
    </source>
</evidence>
<organism evidence="3 4">
    <name type="scientific">Blastococcus jejuensis</name>
    <dbReference type="NCBI Taxonomy" id="351224"/>
    <lineage>
        <taxon>Bacteria</taxon>
        <taxon>Bacillati</taxon>
        <taxon>Actinomycetota</taxon>
        <taxon>Actinomycetes</taxon>
        <taxon>Geodermatophilales</taxon>
        <taxon>Geodermatophilaceae</taxon>
        <taxon>Blastococcus</taxon>
    </lineage>
</organism>
<keyword evidence="1" id="KW-1133">Transmembrane helix</keyword>
<dbReference type="EMBL" id="BAAAVV010000002">
    <property type="protein sequence ID" value="GAA3162101.1"/>
    <property type="molecule type" value="Genomic_DNA"/>
</dbReference>
<evidence type="ECO:0000313" key="3">
    <source>
        <dbReference type="EMBL" id="GAA3162101.1"/>
    </source>
</evidence>
<feature type="transmembrane region" description="Helical" evidence="1">
    <location>
        <begin position="170"/>
        <end position="186"/>
    </location>
</feature>
<feature type="transmembrane region" description="Helical" evidence="1">
    <location>
        <begin position="38"/>
        <end position="58"/>
    </location>
</feature>
<protein>
    <submittedName>
        <fullName evidence="3">Type II CAAX endopeptidase family protein</fullName>
    </submittedName>
</protein>